<gene>
    <name evidence="6" type="ORF">Q3982_04495</name>
</gene>
<dbReference type="InterPro" id="IPR029061">
    <property type="entry name" value="THDP-binding"/>
</dbReference>
<keyword evidence="3" id="KW-0786">Thiamine pyrophosphate</keyword>
<dbReference type="InterPro" id="IPR051157">
    <property type="entry name" value="PDH/Transketolase"/>
</dbReference>
<evidence type="ECO:0000256" key="3">
    <source>
        <dbReference type="ARBA" id="ARBA00023052"/>
    </source>
</evidence>
<proteinExistence type="inferred from homology"/>
<dbReference type="EMBL" id="JAUMVS010000065">
    <property type="protein sequence ID" value="MDO4841918.1"/>
    <property type="molecule type" value="Genomic_DNA"/>
</dbReference>
<keyword evidence="7" id="KW-1185">Reference proteome</keyword>
<dbReference type="CDD" id="cd07033">
    <property type="entry name" value="TPP_PYR_DXS_TK_like"/>
    <property type="match status" value="1"/>
</dbReference>
<dbReference type="Gene3D" id="3.40.50.920">
    <property type="match status" value="1"/>
</dbReference>
<feature type="non-terminal residue" evidence="6">
    <location>
        <position position="1"/>
    </location>
</feature>
<evidence type="ECO:0000259" key="4">
    <source>
        <dbReference type="Pfam" id="PF02779"/>
    </source>
</evidence>
<dbReference type="GO" id="GO:0000287">
    <property type="term" value="F:magnesium ion binding"/>
    <property type="evidence" value="ECO:0007669"/>
    <property type="project" value="UniProtKB-ARBA"/>
</dbReference>
<dbReference type="SUPFAM" id="SSF52922">
    <property type="entry name" value="TK C-terminal domain-like"/>
    <property type="match status" value="1"/>
</dbReference>
<name>A0AA43U638_9ACTN</name>
<accession>A0AA43U638</accession>
<dbReference type="InterPro" id="IPR005475">
    <property type="entry name" value="Transketolase-like_Pyr-bd"/>
</dbReference>
<dbReference type="FunFam" id="3.40.50.970:FF:000129">
    <property type="entry name" value="Transketolase"/>
    <property type="match status" value="1"/>
</dbReference>
<protein>
    <submittedName>
        <fullName evidence="6">Transketolase C-terminal domain-containing protein</fullName>
    </submittedName>
</protein>
<comment type="similarity">
    <text evidence="2">Belongs to the transketolase family.</text>
</comment>
<feature type="domain" description="Transketolase-like pyrimidine-binding" evidence="4">
    <location>
        <begin position="4"/>
        <end position="100"/>
    </location>
</feature>
<dbReference type="Pfam" id="PF02780">
    <property type="entry name" value="Transketolase_C"/>
    <property type="match status" value="1"/>
</dbReference>
<reference evidence="6" key="1">
    <citation type="submission" date="2023-07" db="EMBL/GenBank/DDBJ databases">
        <title>Between Cages and Wild: Unraveling the Impact of Captivity on Animal Microbiomes and Antimicrobial Resistance.</title>
        <authorList>
            <person name="Schmartz G.P."/>
            <person name="Rehner J."/>
            <person name="Schuff M.J."/>
            <person name="Becker S.L."/>
            <person name="Kravczyk M."/>
            <person name="Gurevich A."/>
            <person name="Francke R."/>
            <person name="Mueller R."/>
            <person name="Keller V."/>
            <person name="Keller A."/>
        </authorList>
    </citation>
    <scope>NUCLEOTIDE SEQUENCE</scope>
    <source>
        <strain evidence="6">S12M_St_49</strain>
    </source>
</reference>
<dbReference type="InterPro" id="IPR033248">
    <property type="entry name" value="Transketolase_C"/>
</dbReference>
<dbReference type="InterPro" id="IPR009014">
    <property type="entry name" value="Transketo_C/PFOR_II"/>
</dbReference>
<evidence type="ECO:0000313" key="7">
    <source>
        <dbReference type="Proteomes" id="UP001168575"/>
    </source>
</evidence>
<evidence type="ECO:0000259" key="5">
    <source>
        <dbReference type="Pfam" id="PF02780"/>
    </source>
</evidence>
<evidence type="ECO:0000256" key="2">
    <source>
        <dbReference type="ARBA" id="ARBA00007131"/>
    </source>
</evidence>
<organism evidence="6 7">
    <name type="scientific">Phoenicibacter congonensis</name>
    <dbReference type="NCBI Taxonomy" id="1944646"/>
    <lineage>
        <taxon>Bacteria</taxon>
        <taxon>Bacillati</taxon>
        <taxon>Actinomycetota</taxon>
        <taxon>Coriobacteriia</taxon>
        <taxon>Eggerthellales</taxon>
        <taxon>Eggerthellaceae</taxon>
        <taxon>Phoenicibacter</taxon>
    </lineage>
</organism>
<dbReference type="PANTHER" id="PTHR43825">
    <property type="entry name" value="PYRUVATE DEHYDROGENASE E1 COMPONENT"/>
    <property type="match status" value="1"/>
</dbReference>
<dbReference type="SUPFAM" id="SSF52518">
    <property type="entry name" value="Thiamin diphosphate-binding fold (THDP-binding)"/>
    <property type="match status" value="1"/>
</dbReference>
<sequence>GFNAFTGSFAVFGTGRCYDQIRNTVCYSNLNVKVCPTHAGVSVGPDGGSHQMLEDVALMQVLPRMRVLVPADFHACRAALKLANATDGPFYVRMGRAKVPQVYAEEVELKLGGSFVLREGDDVTIIANGVEVNEALIAAEKLAERGVSAEVIDAYSIKPLDVDTIVASASKTGKVVVCEEHSVYGGLCSAVAEVLSQECPCKTKFVAVKDTFGTSAEFEELMDVFELDSKAILNAVQALL</sequence>
<evidence type="ECO:0000256" key="1">
    <source>
        <dbReference type="ARBA" id="ARBA00001964"/>
    </source>
</evidence>
<dbReference type="PANTHER" id="PTHR43825:SF1">
    <property type="entry name" value="TRANSKETOLASE-LIKE PYRIMIDINE-BINDING DOMAIN-CONTAINING PROTEIN"/>
    <property type="match status" value="1"/>
</dbReference>
<evidence type="ECO:0000313" key="6">
    <source>
        <dbReference type="EMBL" id="MDO4841918.1"/>
    </source>
</evidence>
<dbReference type="Proteomes" id="UP001168575">
    <property type="component" value="Unassembled WGS sequence"/>
</dbReference>
<feature type="domain" description="Transketolase C-terminal" evidence="5">
    <location>
        <begin position="116"/>
        <end position="232"/>
    </location>
</feature>
<comment type="cofactor">
    <cofactor evidence="1">
        <name>thiamine diphosphate</name>
        <dbReference type="ChEBI" id="CHEBI:58937"/>
    </cofactor>
</comment>
<dbReference type="AlphaFoldDB" id="A0AA43U638"/>
<dbReference type="Gene3D" id="3.40.50.970">
    <property type="match status" value="1"/>
</dbReference>
<comment type="caution">
    <text evidence="6">The sequence shown here is derived from an EMBL/GenBank/DDBJ whole genome shotgun (WGS) entry which is preliminary data.</text>
</comment>
<dbReference type="Pfam" id="PF02779">
    <property type="entry name" value="Transket_pyr"/>
    <property type="match status" value="1"/>
</dbReference>